<dbReference type="GO" id="GO:0016740">
    <property type="term" value="F:transferase activity"/>
    <property type="evidence" value="ECO:0007669"/>
    <property type="project" value="UniProtKB-KW"/>
</dbReference>
<accession>A0A2W2CRI0</accession>
<reference evidence="1 2" key="1">
    <citation type="submission" date="2018-01" db="EMBL/GenBank/DDBJ databases">
        <title>Draft genome sequence of Salinispora sp. 13K206.</title>
        <authorList>
            <person name="Sahin N."/>
            <person name="Saygin H."/>
            <person name="Ay H."/>
        </authorList>
    </citation>
    <scope>NUCLEOTIDE SEQUENCE [LARGE SCALE GENOMIC DNA]</scope>
    <source>
        <strain evidence="1 2">13K206</strain>
    </source>
</reference>
<protein>
    <submittedName>
        <fullName evidence="1">Nucleotidyltransferase</fullName>
    </submittedName>
</protein>
<evidence type="ECO:0000313" key="1">
    <source>
        <dbReference type="EMBL" id="PZG02136.1"/>
    </source>
</evidence>
<dbReference type="AlphaFoldDB" id="A0A2W2CRI0"/>
<evidence type="ECO:0000313" key="2">
    <source>
        <dbReference type="Proteomes" id="UP000248749"/>
    </source>
</evidence>
<dbReference type="RefSeq" id="WP_111132759.1">
    <property type="nucleotide sequence ID" value="NZ_POUB01000013.1"/>
</dbReference>
<dbReference type="EMBL" id="POUB01000013">
    <property type="protein sequence ID" value="PZG02136.1"/>
    <property type="molecule type" value="Genomic_DNA"/>
</dbReference>
<dbReference type="Proteomes" id="UP000248749">
    <property type="component" value="Unassembled WGS sequence"/>
</dbReference>
<name>A0A2W2CRI0_9ACTN</name>
<dbReference type="SUPFAM" id="SSF81301">
    <property type="entry name" value="Nucleotidyltransferase"/>
    <property type="match status" value="1"/>
</dbReference>
<comment type="caution">
    <text evidence="1">The sequence shown here is derived from an EMBL/GenBank/DDBJ whole genome shotgun (WGS) entry which is preliminary data.</text>
</comment>
<dbReference type="InterPro" id="IPR043519">
    <property type="entry name" value="NT_sf"/>
</dbReference>
<keyword evidence="2" id="KW-1185">Reference proteome</keyword>
<organism evidence="1 2">
    <name type="scientific">Micromonospora deserti</name>
    <dbReference type="NCBI Taxonomy" id="2070366"/>
    <lineage>
        <taxon>Bacteria</taxon>
        <taxon>Bacillati</taxon>
        <taxon>Actinomycetota</taxon>
        <taxon>Actinomycetes</taxon>
        <taxon>Micromonosporales</taxon>
        <taxon>Micromonosporaceae</taxon>
        <taxon>Micromonospora</taxon>
    </lineage>
</organism>
<dbReference type="OrthoDB" id="7058480at2"/>
<sequence>MDSTLRRYLADLAGAARAVLGDDLVGAYAAGSVGLDAYQPGRSDVDVALVCAEALDIEVRRQLVARLRHEALPCPARGLELVVYRRAVAGSGTPEPGFEVELNTGRRMPFRATLAAADRPVADGLFWYGLDRSILHQCGHALLGPPAAEMFADLSPADLRRLLLDALRWWLALPAPPGDEPAPGAEDAVLGACRSLVKVRHGVWLSKTAAGRRLVADGWPAELIGRAIAARAGGPPPSGAEARAFQRRVLAEISR</sequence>
<gene>
    <name evidence="1" type="ORF">C1I99_03870</name>
</gene>
<keyword evidence="1" id="KW-0808">Transferase</keyword>
<proteinExistence type="predicted"/>